<evidence type="ECO:0000313" key="10">
    <source>
        <dbReference type="Proteomes" id="UP000018141"/>
    </source>
</evidence>
<evidence type="ECO:0000259" key="8">
    <source>
        <dbReference type="PROSITE" id="PS50943"/>
    </source>
</evidence>
<keyword evidence="6 7" id="KW-0804">Transcription</keyword>
<dbReference type="Gene3D" id="1.10.10.10">
    <property type="entry name" value="Winged helix-like DNA-binding domain superfamily/Winged helix DNA-binding domain"/>
    <property type="match status" value="1"/>
</dbReference>
<dbReference type="InterPro" id="IPR007630">
    <property type="entry name" value="RNA_pol_sigma70_r4"/>
</dbReference>
<dbReference type="SUPFAM" id="SSF88659">
    <property type="entry name" value="Sigma3 and sigma4 domains of RNA polymerase sigma factors"/>
    <property type="match status" value="1"/>
</dbReference>
<evidence type="ECO:0000256" key="5">
    <source>
        <dbReference type="ARBA" id="ARBA00023125"/>
    </source>
</evidence>
<dbReference type="InterPro" id="IPR001387">
    <property type="entry name" value="Cro/C1-type_HTH"/>
</dbReference>
<proteinExistence type="inferred from homology"/>
<dbReference type="PANTHER" id="PTHR30376">
    <property type="entry name" value="SIGMA FACTOR RPOH HEAT SHOCK RELATED"/>
    <property type="match status" value="1"/>
</dbReference>
<reference evidence="9" key="1">
    <citation type="submission" date="2012-11" db="EMBL/GenBank/DDBJ databases">
        <title>Dependencies among metagenomic species, viruses, plasmids and units of genetic variation.</title>
        <authorList>
            <person name="Nielsen H.B."/>
            <person name="Almeida M."/>
            <person name="Juncker A.S."/>
            <person name="Rasmussen S."/>
            <person name="Li J."/>
            <person name="Sunagawa S."/>
            <person name="Plichta D."/>
            <person name="Gautier L."/>
            <person name="Le Chatelier E."/>
            <person name="Peletier E."/>
            <person name="Bonde I."/>
            <person name="Nielsen T."/>
            <person name="Manichanh C."/>
            <person name="Arumugam M."/>
            <person name="Batto J."/>
            <person name="Santos M.B.Q.D."/>
            <person name="Blom N."/>
            <person name="Borruel N."/>
            <person name="Burgdorf K.S."/>
            <person name="Boumezbeur F."/>
            <person name="Casellas F."/>
            <person name="Dore J."/>
            <person name="Guarner F."/>
            <person name="Hansen T."/>
            <person name="Hildebrand F."/>
            <person name="Kaas R.S."/>
            <person name="Kennedy S."/>
            <person name="Kristiansen K."/>
            <person name="Kultima J.R."/>
            <person name="Leonard P."/>
            <person name="Levenez F."/>
            <person name="Lund O."/>
            <person name="Moumen B."/>
            <person name="Le Paslier D."/>
            <person name="Pons N."/>
            <person name="Pedersen O."/>
            <person name="Prifti E."/>
            <person name="Qin J."/>
            <person name="Raes J."/>
            <person name="Tap J."/>
            <person name="Tims S."/>
            <person name="Ussery D.W."/>
            <person name="Yamada T."/>
            <person name="MetaHit consortium"/>
            <person name="Renault P."/>
            <person name="Sicheritz-Ponten T."/>
            <person name="Bork P."/>
            <person name="Wang J."/>
            <person name="Brunak S."/>
            <person name="Ehrlich S.D."/>
        </authorList>
    </citation>
    <scope>NUCLEOTIDE SEQUENCE [LARGE SCALE GENOMIC DNA]</scope>
</reference>
<dbReference type="PROSITE" id="PS00716">
    <property type="entry name" value="SIGMA70_2"/>
    <property type="match status" value="1"/>
</dbReference>
<name>R7B0L8_9FIRM</name>
<feature type="domain" description="HTH cro/C1-type" evidence="8">
    <location>
        <begin position="174"/>
        <end position="195"/>
    </location>
</feature>
<comment type="similarity">
    <text evidence="1 7">Belongs to the sigma-70 factor family.</text>
</comment>
<keyword evidence="5 7" id="KW-0238">DNA-binding</keyword>
<evidence type="ECO:0000256" key="4">
    <source>
        <dbReference type="ARBA" id="ARBA00023082"/>
    </source>
</evidence>
<evidence type="ECO:0000256" key="7">
    <source>
        <dbReference type="RuleBase" id="RU362124"/>
    </source>
</evidence>
<dbReference type="PRINTS" id="PR00046">
    <property type="entry name" value="SIGMA70FCT"/>
</dbReference>
<comment type="function">
    <text evidence="7">Sigma factors are initiation factors that promote the attachment of RNA polymerase to specific initiation sites and are then released.</text>
</comment>
<dbReference type="Pfam" id="PF04545">
    <property type="entry name" value="Sigma70_r4"/>
    <property type="match status" value="1"/>
</dbReference>
<dbReference type="PROSITE" id="PS50943">
    <property type="entry name" value="HTH_CROC1"/>
    <property type="match status" value="1"/>
</dbReference>
<evidence type="ECO:0000256" key="6">
    <source>
        <dbReference type="ARBA" id="ARBA00023163"/>
    </source>
</evidence>
<sequence length="211" mass="24540">MKIFDKPLSSEEEKIYLKKCREGDLEARNKLIEKNMRLVAHIVKKYACADRDTEDLLSVGTIGLIKAVNTFDMNKSIRLATYAAKCIDNELLMLLRSDRRKSREISIYEPVGKDKEGNEINLIEIIGTSEDTVVEDYELRQDVKKLYSAVEKKLTDREREIIIMRYGLYGTQEITQREIAQKMNISRSYVSRIEKRALEKMKEDFAFKASV</sequence>
<dbReference type="InterPro" id="IPR036388">
    <property type="entry name" value="WH-like_DNA-bd_sf"/>
</dbReference>
<dbReference type="PROSITE" id="PS00715">
    <property type="entry name" value="SIGMA70_1"/>
    <property type="match status" value="1"/>
</dbReference>
<dbReference type="CDD" id="cd06171">
    <property type="entry name" value="Sigma70_r4"/>
    <property type="match status" value="1"/>
</dbReference>
<dbReference type="InterPro" id="IPR013324">
    <property type="entry name" value="RNA_pol_sigma_r3/r4-like"/>
</dbReference>
<dbReference type="EMBL" id="CBHH010000036">
    <property type="protein sequence ID" value="CDD56616.1"/>
    <property type="molecule type" value="Genomic_DNA"/>
</dbReference>
<dbReference type="Gene3D" id="1.20.120.1810">
    <property type="match status" value="1"/>
</dbReference>
<protein>
    <recommendedName>
        <fullName evidence="7">RNA polymerase sigma factor</fullName>
    </recommendedName>
</protein>
<dbReference type="InterPro" id="IPR014284">
    <property type="entry name" value="RNA_pol_sigma-70_dom"/>
</dbReference>
<dbReference type="GO" id="GO:0003677">
    <property type="term" value="F:DNA binding"/>
    <property type="evidence" value="ECO:0007669"/>
    <property type="project" value="UniProtKB-KW"/>
</dbReference>
<dbReference type="GO" id="GO:0030435">
    <property type="term" value="P:sporulation resulting in formation of a cellular spore"/>
    <property type="evidence" value="ECO:0007669"/>
    <property type="project" value="UniProtKB-KW"/>
</dbReference>
<evidence type="ECO:0000256" key="3">
    <source>
        <dbReference type="ARBA" id="ARBA00023015"/>
    </source>
</evidence>
<dbReference type="NCBIfam" id="NF004471">
    <property type="entry name" value="PRK05803.1"/>
    <property type="match status" value="1"/>
</dbReference>
<evidence type="ECO:0000256" key="2">
    <source>
        <dbReference type="ARBA" id="ARBA00022969"/>
    </source>
</evidence>
<dbReference type="Pfam" id="PF04542">
    <property type="entry name" value="Sigma70_r2"/>
    <property type="match status" value="1"/>
</dbReference>
<evidence type="ECO:0000313" key="9">
    <source>
        <dbReference type="EMBL" id="CDD56616.1"/>
    </source>
</evidence>
<gene>
    <name evidence="9" type="ORF">BN656_01088</name>
</gene>
<evidence type="ECO:0000256" key="1">
    <source>
        <dbReference type="ARBA" id="ARBA00007788"/>
    </source>
</evidence>
<dbReference type="AlphaFoldDB" id="R7B0L8"/>
<dbReference type="InterPro" id="IPR013325">
    <property type="entry name" value="RNA_pol_sigma_r2"/>
</dbReference>
<dbReference type="PANTHER" id="PTHR30376:SF3">
    <property type="entry name" value="RNA POLYMERASE SIGMA FACTOR RPOH"/>
    <property type="match status" value="1"/>
</dbReference>
<dbReference type="NCBIfam" id="TIGR02937">
    <property type="entry name" value="sigma70-ECF"/>
    <property type="match status" value="1"/>
</dbReference>
<dbReference type="PIRSF" id="PIRSF000770">
    <property type="entry name" value="RNA_pol_sigma-SigE/K"/>
    <property type="match status" value="1"/>
</dbReference>
<keyword evidence="4 7" id="KW-0731">Sigma factor</keyword>
<keyword evidence="3 7" id="KW-0805">Transcription regulation</keyword>
<dbReference type="SUPFAM" id="SSF88946">
    <property type="entry name" value="Sigma2 domain of RNA polymerase sigma factors"/>
    <property type="match status" value="1"/>
</dbReference>
<organism evidence="9 10">
    <name type="scientific">Bacteroides pectinophilus CAG:437</name>
    <dbReference type="NCBI Taxonomy" id="1263051"/>
    <lineage>
        <taxon>Bacteria</taxon>
        <taxon>Bacillati</taxon>
        <taxon>Bacillota</taxon>
        <taxon>Clostridia</taxon>
        <taxon>Eubacteriales</taxon>
    </lineage>
</organism>
<dbReference type="InterPro" id="IPR007627">
    <property type="entry name" value="RNA_pol_sigma70_r2"/>
</dbReference>
<dbReference type="Proteomes" id="UP000018141">
    <property type="component" value="Unassembled WGS sequence"/>
</dbReference>
<comment type="caution">
    <text evidence="9">The sequence shown here is derived from an EMBL/GenBank/DDBJ whole genome shotgun (WGS) entry which is preliminary data.</text>
</comment>
<dbReference type="GO" id="GO:0016987">
    <property type="term" value="F:sigma factor activity"/>
    <property type="evidence" value="ECO:0007669"/>
    <property type="project" value="UniProtKB-KW"/>
</dbReference>
<keyword evidence="2" id="KW-0749">Sporulation</keyword>
<dbReference type="GO" id="GO:0006352">
    <property type="term" value="P:DNA-templated transcription initiation"/>
    <property type="evidence" value="ECO:0007669"/>
    <property type="project" value="InterPro"/>
</dbReference>
<accession>R7B0L8</accession>
<dbReference type="InterPro" id="IPR050813">
    <property type="entry name" value="Sigma-70_Factor"/>
</dbReference>
<dbReference type="InterPro" id="IPR000943">
    <property type="entry name" value="RNA_pol_sigma70"/>
</dbReference>